<keyword evidence="6" id="KW-0573">Peptidoglycan synthesis</keyword>
<dbReference type="GO" id="GO:0015648">
    <property type="term" value="F:lipid-linked peptidoglycan transporter activity"/>
    <property type="evidence" value="ECO:0007669"/>
    <property type="project" value="TreeGrafter"/>
</dbReference>
<keyword evidence="7 12" id="KW-1133">Transmembrane helix</keyword>
<name>X1BLF2_9ZZZZ</name>
<proteinExistence type="predicted"/>
<keyword evidence="5" id="KW-0133">Cell shape</keyword>
<evidence type="ECO:0000256" key="4">
    <source>
        <dbReference type="ARBA" id="ARBA00022692"/>
    </source>
</evidence>
<dbReference type="PANTHER" id="PTHR30474">
    <property type="entry name" value="CELL CYCLE PROTEIN"/>
    <property type="match status" value="1"/>
</dbReference>
<feature type="transmembrane region" description="Helical" evidence="12">
    <location>
        <begin position="139"/>
        <end position="164"/>
    </location>
</feature>
<comment type="catalytic activity">
    <reaction evidence="11">
        <text>[GlcNAc-(1-&gt;4)-Mur2Ac(oyl-L-Ala-gamma-D-Glu-L-Lys-D-Ala-D-Ala)](n)-di-trans,octa-cis-undecaprenyl diphosphate + beta-D-GlcNAc-(1-&gt;4)-Mur2Ac(oyl-L-Ala-gamma-D-Glu-L-Lys-D-Ala-D-Ala)-di-trans,octa-cis-undecaprenyl diphosphate = [GlcNAc-(1-&gt;4)-Mur2Ac(oyl-L-Ala-gamma-D-Glu-L-Lys-D-Ala-D-Ala)](n+1)-di-trans,octa-cis-undecaprenyl diphosphate + di-trans,octa-cis-undecaprenyl diphosphate + H(+)</text>
        <dbReference type="Rhea" id="RHEA:23708"/>
        <dbReference type="Rhea" id="RHEA-COMP:9602"/>
        <dbReference type="Rhea" id="RHEA-COMP:9603"/>
        <dbReference type="ChEBI" id="CHEBI:15378"/>
        <dbReference type="ChEBI" id="CHEBI:58405"/>
        <dbReference type="ChEBI" id="CHEBI:60033"/>
        <dbReference type="ChEBI" id="CHEBI:78435"/>
        <dbReference type="EC" id="2.4.99.28"/>
    </reaction>
</comment>
<sequence length="213" mass="23156">MIMFIILFVGGLKFKHLFGLGFIGLAVTVSYLFLEDYRKERLFNFIERISDIIKGTGESVGTANFQISQSLIALGSGNLTGLGLGNSVQKYSYLPESHTDFIFAIIGEELGLVGTILIVVLFILFMFFGVRVCIKTKDYFGRVMAVGLTSIIVVPAIINISVVIGMAPVTGLTLPFISFGGSSLLTSMISVGILLNISRNNTSPERIQNDLDN</sequence>
<keyword evidence="3" id="KW-0808">Transferase</keyword>
<dbReference type="PANTHER" id="PTHR30474:SF2">
    <property type="entry name" value="PEPTIDOGLYCAN GLYCOSYLTRANSFERASE FTSW-RELATED"/>
    <property type="match status" value="1"/>
</dbReference>
<dbReference type="GO" id="GO:0009252">
    <property type="term" value="P:peptidoglycan biosynthetic process"/>
    <property type="evidence" value="ECO:0007669"/>
    <property type="project" value="UniProtKB-KW"/>
</dbReference>
<evidence type="ECO:0000256" key="3">
    <source>
        <dbReference type="ARBA" id="ARBA00022679"/>
    </source>
</evidence>
<dbReference type="GO" id="GO:0051301">
    <property type="term" value="P:cell division"/>
    <property type="evidence" value="ECO:0007669"/>
    <property type="project" value="InterPro"/>
</dbReference>
<dbReference type="AlphaFoldDB" id="X1BLF2"/>
<evidence type="ECO:0000256" key="7">
    <source>
        <dbReference type="ARBA" id="ARBA00022989"/>
    </source>
</evidence>
<protein>
    <recommendedName>
        <fullName evidence="10">peptidoglycan glycosyltransferase</fullName>
        <ecNumber evidence="10">2.4.99.28</ecNumber>
    </recommendedName>
    <alternativeName>
        <fullName evidence="9">Peptidoglycan polymerase</fullName>
    </alternativeName>
</protein>
<accession>X1BLF2</accession>
<organism evidence="13">
    <name type="scientific">marine sediment metagenome</name>
    <dbReference type="NCBI Taxonomy" id="412755"/>
    <lineage>
        <taxon>unclassified sequences</taxon>
        <taxon>metagenomes</taxon>
        <taxon>ecological metagenomes</taxon>
    </lineage>
</organism>
<gene>
    <name evidence="13" type="ORF">S01H4_09060</name>
</gene>
<dbReference type="EMBL" id="BART01003209">
    <property type="protein sequence ID" value="GAG72941.1"/>
    <property type="molecule type" value="Genomic_DNA"/>
</dbReference>
<evidence type="ECO:0000256" key="1">
    <source>
        <dbReference type="ARBA" id="ARBA00004141"/>
    </source>
</evidence>
<evidence type="ECO:0000313" key="13">
    <source>
        <dbReference type="EMBL" id="GAG72941.1"/>
    </source>
</evidence>
<keyword evidence="8 12" id="KW-0472">Membrane</keyword>
<keyword evidence="2" id="KW-0328">Glycosyltransferase</keyword>
<evidence type="ECO:0000256" key="10">
    <source>
        <dbReference type="ARBA" id="ARBA00044770"/>
    </source>
</evidence>
<comment type="subcellular location">
    <subcellularLocation>
        <location evidence="1">Membrane</location>
        <topology evidence="1">Multi-pass membrane protein</topology>
    </subcellularLocation>
</comment>
<dbReference type="Pfam" id="PF01098">
    <property type="entry name" value="FTSW_RODA_SPOVE"/>
    <property type="match status" value="1"/>
</dbReference>
<feature type="transmembrane region" description="Helical" evidence="12">
    <location>
        <begin position="101"/>
        <end position="127"/>
    </location>
</feature>
<evidence type="ECO:0000256" key="6">
    <source>
        <dbReference type="ARBA" id="ARBA00022984"/>
    </source>
</evidence>
<evidence type="ECO:0000256" key="8">
    <source>
        <dbReference type="ARBA" id="ARBA00023136"/>
    </source>
</evidence>
<reference evidence="13" key="1">
    <citation type="journal article" date="2014" name="Front. Microbiol.">
        <title>High frequency of phylogenetically diverse reductive dehalogenase-homologous genes in deep subseafloor sedimentary metagenomes.</title>
        <authorList>
            <person name="Kawai M."/>
            <person name="Futagami T."/>
            <person name="Toyoda A."/>
            <person name="Takaki Y."/>
            <person name="Nishi S."/>
            <person name="Hori S."/>
            <person name="Arai W."/>
            <person name="Tsubouchi T."/>
            <person name="Morono Y."/>
            <person name="Uchiyama I."/>
            <person name="Ito T."/>
            <person name="Fujiyama A."/>
            <person name="Inagaki F."/>
            <person name="Takami H."/>
        </authorList>
    </citation>
    <scope>NUCLEOTIDE SEQUENCE</scope>
    <source>
        <strain evidence="13">Expedition CK06-06</strain>
    </source>
</reference>
<comment type="caution">
    <text evidence="13">The sequence shown here is derived from an EMBL/GenBank/DDBJ whole genome shotgun (WGS) entry which is preliminary data.</text>
</comment>
<feature type="transmembrane region" description="Helical" evidence="12">
    <location>
        <begin position="176"/>
        <end position="197"/>
    </location>
</feature>
<feature type="transmembrane region" description="Helical" evidence="12">
    <location>
        <begin position="12"/>
        <end position="34"/>
    </location>
</feature>
<keyword evidence="4 12" id="KW-0812">Transmembrane</keyword>
<evidence type="ECO:0000256" key="11">
    <source>
        <dbReference type="ARBA" id="ARBA00049902"/>
    </source>
</evidence>
<evidence type="ECO:0000256" key="2">
    <source>
        <dbReference type="ARBA" id="ARBA00022676"/>
    </source>
</evidence>
<evidence type="ECO:0000256" key="5">
    <source>
        <dbReference type="ARBA" id="ARBA00022960"/>
    </source>
</evidence>
<dbReference type="InterPro" id="IPR001182">
    <property type="entry name" value="FtsW/RodA"/>
</dbReference>
<dbReference type="GO" id="GO:0008955">
    <property type="term" value="F:peptidoglycan glycosyltransferase activity"/>
    <property type="evidence" value="ECO:0007669"/>
    <property type="project" value="UniProtKB-EC"/>
</dbReference>
<dbReference type="GO" id="GO:0005886">
    <property type="term" value="C:plasma membrane"/>
    <property type="evidence" value="ECO:0007669"/>
    <property type="project" value="TreeGrafter"/>
</dbReference>
<evidence type="ECO:0000256" key="9">
    <source>
        <dbReference type="ARBA" id="ARBA00032370"/>
    </source>
</evidence>
<evidence type="ECO:0000256" key="12">
    <source>
        <dbReference type="SAM" id="Phobius"/>
    </source>
</evidence>
<dbReference type="GO" id="GO:0032153">
    <property type="term" value="C:cell division site"/>
    <property type="evidence" value="ECO:0007669"/>
    <property type="project" value="TreeGrafter"/>
</dbReference>
<dbReference type="GO" id="GO:0008360">
    <property type="term" value="P:regulation of cell shape"/>
    <property type="evidence" value="ECO:0007669"/>
    <property type="project" value="UniProtKB-KW"/>
</dbReference>
<dbReference type="EC" id="2.4.99.28" evidence="10"/>